<dbReference type="Pfam" id="PF13181">
    <property type="entry name" value="TPR_8"/>
    <property type="match status" value="1"/>
</dbReference>
<dbReference type="EMBL" id="CP059732">
    <property type="protein sequence ID" value="QMW07121.1"/>
    <property type="molecule type" value="Genomic_DNA"/>
</dbReference>
<evidence type="ECO:0000256" key="2">
    <source>
        <dbReference type="ARBA" id="ARBA00022803"/>
    </source>
</evidence>
<protein>
    <submittedName>
        <fullName evidence="4">Tetratricopeptide repeat protein</fullName>
    </submittedName>
</protein>
<accession>A0A7G5H7M9</accession>
<gene>
    <name evidence="4" type="ORF">H3H32_28655</name>
</gene>
<proteinExistence type="predicted"/>
<keyword evidence="5" id="KW-1185">Reference proteome</keyword>
<sequence>MRLCFFCWLLPPLSVLAQDNERILKSFASTLAANRSAQTRFFFGERRERVRSDTLSANTQNFRHRAFNYVWAKDYEQAVVWLEKTTALSPKEHGIVGEFYLTQFHDYPRALTHFNAYDALTPNFDDIVGYNPVSYMRGLAYRSMGNHEKAIEQFSIAIEPLAAKHGDEWVNYRHFVSRAVSYIATQQPEKALADLEKAGKNYKRSALVQYHRGRALLLLNRTAEAKTAFQDASFFFKALRAERRGDYQEDDFNPIYEIEIDEIISQLKSKP</sequence>
<dbReference type="InterPro" id="IPR050498">
    <property type="entry name" value="Ycf3"/>
</dbReference>
<dbReference type="PANTHER" id="PTHR44858">
    <property type="entry name" value="TETRATRICOPEPTIDE REPEAT PROTEIN 6"/>
    <property type="match status" value="1"/>
</dbReference>
<dbReference type="SUPFAM" id="SSF48452">
    <property type="entry name" value="TPR-like"/>
    <property type="match status" value="1"/>
</dbReference>
<evidence type="ECO:0000313" key="5">
    <source>
        <dbReference type="Proteomes" id="UP000515369"/>
    </source>
</evidence>
<dbReference type="Gene3D" id="1.25.40.10">
    <property type="entry name" value="Tetratricopeptide repeat domain"/>
    <property type="match status" value="2"/>
</dbReference>
<dbReference type="InterPro" id="IPR011990">
    <property type="entry name" value="TPR-like_helical_dom_sf"/>
</dbReference>
<dbReference type="SMART" id="SM00028">
    <property type="entry name" value="TPR"/>
    <property type="match status" value="4"/>
</dbReference>
<name>A0A7G5H7M9_9BACT</name>
<feature type="signal peptide" evidence="3">
    <location>
        <begin position="1"/>
        <end position="17"/>
    </location>
</feature>
<evidence type="ECO:0000256" key="1">
    <source>
        <dbReference type="ARBA" id="ARBA00022737"/>
    </source>
</evidence>
<reference evidence="4 5" key="1">
    <citation type="submission" date="2020-07" db="EMBL/GenBank/DDBJ databases">
        <title>Spirosoma foliorum sp. nov., isolated from the leaves on the Nejang mountain Korea, Republic of.</title>
        <authorList>
            <person name="Ho H."/>
            <person name="Lee Y.-J."/>
            <person name="Nurcahyanto D.-A."/>
            <person name="Kim S.-G."/>
        </authorList>
    </citation>
    <scope>NUCLEOTIDE SEQUENCE [LARGE SCALE GENOMIC DNA]</scope>
    <source>
        <strain evidence="4 5">PL0136</strain>
    </source>
</reference>
<dbReference type="KEGG" id="sfol:H3H32_28655"/>
<evidence type="ECO:0000313" key="4">
    <source>
        <dbReference type="EMBL" id="QMW07121.1"/>
    </source>
</evidence>
<dbReference type="AlphaFoldDB" id="A0A7G5H7M9"/>
<dbReference type="PANTHER" id="PTHR44858:SF1">
    <property type="entry name" value="UDP-N-ACETYLGLUCOSAMINE--PEPTIDE N-ACETYLGLUCOSAMINYLTRANSFERASE SPINDLY-RELATED"/>
    <property type="match status" value="1"/>
</dbReference>
<evidence type="ECO:0000256" key="3">
    <source>
        <dbReference type="SAM" id="SignalP"/>
    </source>
</evidence>
<keyword evidence="2" id="KW-0802">TPR repeat</keyword>
<dbReference type="InterPro" id="IPR019734">
    <property type="entry name" value="TPR_rpt"/>
</dbReference>
<keyword evidence="1" id="KW-0677">Repeat</keyword>
<organism evidence="4 5">
    <name type="scientific">Spirosoma foliorum</name>
    <dbReference type="NCBI Taxonomy" id="2710596"/>
    <lineage>
        <taxon>Bacteria</taxon>
        <taxon>Pseudomonadati</taxon>
        <taxon>Bacteroidota</taxon>
        <taxon>Cytophagia</taxon>
        <taxon>Cytophagales</taxon>
        <taxon>Cytophagaceae</taxon>
        <taxon>Spirosoma</taxon>
    </lineage>
</organism>
<feature type="chain" id="PRO_5028942319" evidence="3">
    <location>
        <begin position="18"/>
        <end position="271"/>
    </location>
</feature>
<dbReference type="Proteomes" id="UP000515369">
    <property type="component" value="Chromosome"/>
</dbReference>
<keyword evidence="3" id="KW-0732">Signal</keyword>